<dbReference type="RefSeq" id="WP_110096238.1">
    <property type="nucleotide sequence ID" value="NZ_NKUE01000011.1"/>
</dbReference>
<gene>
    <name evidence="2" type="ORF">KMAL_27760</name>
</gene>
<evidence type="ECO:0000313" key="2">
    <source>
        <dbReference type="EMBL" id="POF61611.1"/>
    </source>
</evidence>
<comment type="caution">
    <text evidence="2">The sequence shown here is derived from an EMBL/GenBank/DDBJ whole genome shotgun (WGS) entry which is preliminary data.</text>
</comment>
<dbReference type="InterPro" id="IPR000600">
    <property type="entry name" value="ROK"/>
</dbReference>
<reference evidence="2 3" key="1">
    <citation type="submission" date="2018-01" db="EMBL/GenBank/DDBJ databases">
        <title>Draft Genome Sequence of Komagataeibacter maltaceti LMG 1529, a Vinegar Producing Acetic Acid Bacterium Isolated from Malt Vinegar Brewery Acetifiers.</title>
        <authorList>
            <person name="Zhang Q."/>
            <person name="Hollensteiner J."/>
            <person name="Poehlein A."/>
            <person name="Daniel R."/>
        </authorList>
    </citation>
    <scope>NUCLEOTIDE SEQUENCE [LARGE SCALE GENOMIC DNA]</scope>
    <source>
        <strain evidence="2 3">LMG 1529</strain>
    </source>
</reference>
<dbReference type="Pfam" id="PF00480">
    <property type="entry name" value="ROK"/>
    <property type="match status" value="1"/>
</dbReference>
<dbReference type="Gene3D" id="1.10.10.10">
    <property type="entry name" value="Winged helix-like DNA-binding domain superfamily/Winged helix DNA-binding domain"/>
    <property type="match status" value="1"/>
</dbReference>
<dbReference type="Pfam" id="PF13412">
    <property type="entry name" value="HTH_24"/>
    <property type="match status" value="1"/>
</dbReference>
<keyword evidence="3" id="KW-1185">Reference proteome</keyword>
<organism evidence="2 3">
    <name type="scientific">Novacetimonas maltaceti</name>
    <dbReference type="NCBI Taxonomy" id="1203393"/>
    <lineage>
        <taxon>Bacteria</taxon>
        <taxon>Pseudomonadati</taxon>
        <taxon>Pseudomonadota</taxon>
        <taxon>Alphaproteobacteria</taxon>
        <taxon>Acetobacterales</taxon>
        <taxon>Acetobacteraceae</taxon>
        <taxon>Novacetimonas</taxon>
    </lineage>
</organism>
<sequence>MSTSAGQDGAGQAYSRIYNRRLIFELLHQSGPLSRVDIAERIGLKPQTISGITRELLNQGLIQEVGKSVGQRGQPQTYLAPNPAAGYSLGMHVDRGRISIALGDLLLNVTQRMEWSGDTTDPVHTTAVMAELAETTITASGIPKADIWGIGLVLPTLNADTYEAEMTMPGWDLWRGFDVAGTLGARVALPVLLENDATAAAVGELFSHPGTAPRNAVLIYIGYGTGAGIVVDGMPMKGARGNAGELGLLPLPAPCADTAGAGVIDDQLSLHAIARLLQRPTEDLTPDVLGALHMQRDSNLMRWMETAAHTLRFLVAVVETAFDPETIFLGGVLPPSMLSALVERAYPLLPSLSAVRERQLPRLVVASLLADGPVIGGMALPVFVNTQPDFRHLYIRQVGSDERPFDHR</sequence>
<dbReference type="InterPro" id="IPR036390">
    <property type="entry name" value="WH_DNA-bd_sf"/>
</dbReference>
<name>A0A2S3VYB2_9PROT</name>
<dbReference type="Gene3D" id="3.30.420.40">
    <property type="match status" value="2"/>
</dbReference>
<dbReference type="OrthoDB" id="49685at2"/>
<dbReference type="PANTHER" id="PTHR18964:SF149">
    <property type="entry name" value="BIFUNCTIONAL UDP-N-ACETYLGLUCOSAMINE 2-EPIMERASE_N-ACETYLMANNOSAMINE KINASE"/>
    <property type="match status" value="1"/>
</dbReference>
<dbReference type="InterPro" id="IPR043129">
    <property type="entry name" value="ATPase_NBD"/>
</dbReference>
<proteinExistence type="inferred from homology"/>
<dbReference type="SUPFAM" id="SSF53067">
    <property type="entry name" value="Actin-like ATPase domain"/>
    <property type="match status" value="1"/>
</dbReference>
<accession>A0A2S3VYB2</accession>
<evidence type="ECO:0000256" key="1">
    <source>
        <dbReference type="ARBA" id="ARBA00006479"/>
    </source>
</evidence>
<dbReference type="AlphaFoldDB" id="A0A2S3VYB2"/>
<protein>
    <submittedName>
        <fullName evidence="2">Uncharacterized protein</fullName>
    </submittedName>
</protein>
<dbReference type="Proteomes" id="UP000237344">
    <property type="component" value="Unassembled WGS sequence"/>
</dbReference>
<evidence type="ECO:0000313" key="3">
    <source>
        <dbReference type="Proteomes" id="UP000237344"/>
    </source>
</evidence>
<dbReference type="SUPFAM" id="SSF46785">
    <property type="entry name" value="Winged helix' DNA-binding domain"/>
    <property type="match status" value="1"/>
</dbReference>
<comment type="similarity">
    <text evidence="1">Belongs to the ROK (NagC/XylR) family.</text>
</comment>
<dbReference type="EMBL" id="POTC01000056">
    <property type="protein sequence ID" value="POF61611.1"/>
    <property type="molecule type" value="Genomic_DNA"/>
</dbReference>
<dbReference type="PANTHER" id="PTHR18964">
    <property type="entry name" value="ROK (REPRESSOR, ORF, KINASE) FAMILY"/>
    <property type="match status" value="1"/>
</dbReference>
<dbReference type="InterPro" id="IPR036388">
    <property type="entry name" value="WH-like_DNA-bd_sf"/>
</dbReference>